<proteinExistence type="inferred from homology"/>
<dbReference type="Gene3D" id="1.10.443.10">
    <property type="entry name" value="Intergrase catalytic core"/>
    <property type="match status" value="1"/>
</dbReference>
<dbReference type="SUPFAM" id="SSF56349">
    <property type="entry name" value="DNA breaking-rejoining enzymes"/>
    <property type="match status" value="1"/>
</dbReference>
<evidence type="ECO:0000256" key="2">
    <source>
        <dbReference type="ARBA" id="ARBA00023125"/>
    </source>
</evidence>
<dbReference type="InterPro" id="IPR013762">
    <property type="entry name" value="Integrase-like_cat_sf"/>
</dbReference>
<evidence type="ECO:0000256" key="4">
    <source>
        <dbReference type="SAM" id="MobiDB-lite"/>
    </source>
</evidence>
<keyword evidence="2" id="KW-0238">DNA-binding</keyword>
<evidence type="ECO:0000313" key="7">
    <source>
        <dbReference type="Proteomes" id="UP000058446"/>
    </source>
</evidence>
<feature type="domain" description="Tyr recombinase" evidence="5">
    <location>
        <begin position="164"/>
        <end position="354"/>
    </location>
</feature>
<organism evidence="6 7">
    <name type="scientific">Corynebacterium lactis RW2-5</name>
    <dbReference type="NCBI Taxonomy" id="1408189"/>
    <lineage>
        <taxon>Bacteria</taxon>
        <taxon>Bacillati</taxon>
        <taxon>Actinomycetota</taxon>
        <taxon>Actinomycetes</taxon>
        <taxon>Mycobacteriales</taxon>
        <taxon>Corynebacteriaceae</taxon>
        <taxon>Corynebacterium</taxon>
    </lineage>
</organism>
<dbReference type="Gene3D" id="1.10.150.130">
    <property type="match status" value="1"/>
</dbReference>
<dbReference type="PATRIC" id="fig|1408189.4.peg.1990"/>
<dbReference type="KEGG" id="clw:CLAC_09905"/>
<dbReference type="PANTHER" id="PTHR30349">
    <property type="entry name" value="PHAGE INTEGRASE-RELATED"/>
    <property type="match status" value="1"/>
</dbReference>
<dbReference type="InterPro" id="IPR010998">
    <property type="entry name" value="Integrase_recombinase_N"/>
</dbReference>
<dbReference type="PROSITE" id="PS51898">
    <property type="entry name" value="TYR_RECOMBINASE"/>
    <property type="match status" value="1"/>
</dbReference>
<dbReference type="InterPro" id="IPR011010">
    <property type="entry name" value="DNA_brk_join_enz"/>
</dbReference>
<dbReference type="GO" id="GO:0015074">
    <property type="term" value="P:DNA integration"/>
    <property type="evidence" value="ECO:0007669"/>
    <property type="project" value="InterPro"/>
</dbReference>
<accession>A0A0K2H1N5</accession>
<dbReference type="STRING" id="1408189.CLAC_09905"/>
<evidence type="ECO:0000313" key="6">
    <source>
        <dbReference type="EMBL" id="ALA67939.1"/>
    </source>
</evidence>
<name>A0A0K2H1N5_9CORY</name>
<gene>
    <name evidence="6" type="ORF">CLAC_09905</name>
</gene>
<sequence>MATVSYYKTKSGRRWQVQYTKPDGSRTRKRGFPTKAEAQAWIEDQGVAQRKGTWVDPALSNIPLSELWDPWIAIKKMRHGTSTWKPLDSAWRTHVKPRWGLTPINQITTEQLQTWIVDLSENKSVTIVERCLGIIRGMLDLAITNKRLTTNPATAVHCPARKRPKQVFLSLEQLEALASKCSDDKKALVWLLGTSGCRWGEAVGLTVGDVNPLRGRISVTKSASTVGGRVVVGATKGRRDRVIAATPAVFELLVPLMAGKSPDCLLWEKRGGGHLTTPSKRSWWHSAVDACVAEDSSFPSLLTPHDLRHTAASLLISNGASVKVVQAQLGHASAKETLDIYSGLFDEDLDSVIDAVGRAQRAAGSRRKNKGEPKVSQKAD</sequence>
<dbReference type="InterPro" id="IPR002104">
    <property type="entry name" value="Integrase_catalytic"/>
</dbReference>
<dbReference type="Pfam" id="PF00589">
    <property type="entry name" value="Phage_integrase"/>
    <property type="match status" value="1"/>
</dbReference>
<evidence type="ECO:0000256" key="1">
    <source>
        <dbReference type="ARBA" id="ARBA00008857"/>
    </source>
</evidence>
<evidence type="ECO:0000259" key="5">
    <source>
        <dbReference type="PROSITE" id="PS51898"/>
    </source>
</evidence>
<keyword evidence="3" id="KW-0233">DNA recombination</keyword>
<dbReference type="OrthoDB" id="1822491at2"/>
<dbReference type="RefSeq" id="WP_053412746.1">
    <property type="nucleotide sequence ID" value="NZ_CP006841.1"/>
</dbReference>
<dbReference type="InterPro" id="IPR053876">
    <property type="entry name" value="Phage_int_M"/>
</dbReference>
<protein>
    <submittedName>
        <fullName evidence="6">Integrase</fullName>
    </submittedName>
</protein>
<comment type="similarity">
    <text evidence="1">Belongs to the 'phage' integrase family.</text>
</comment>
<evidence type="ECO:0000256" key="3">
    <source>
        <dbReference type="ARBA" id="ARBA00023172"/>
    </source>
</evidence>
<dbReference type="EMBL" id="CP006841">
    <property type="protein sequence ID" value="ALA67939.1"/>
    <property type="molecule type" value="Genomic_DNA"/>
</dbReference>
<reference evidence="6 7" key="1">
    <citation type="submission" date="2013-10" db="EMBL/GenBank/DDBJ databases">
        <title>Complete genome sequence of Corynebacterium lactis DSM 45799(T), isolated from raw cow milk.</title>
        <authorList>
            <person name="Ruckert C."/>
            <person name="Albersmeier A."/>
            <person name="Lipski A."/>
            <person name="Kalinowski J."/>
        </authorList>
    </citation>
    <scope>NUCLEOTIDE SEQUENCE [LARGE SCALE GENOMIC DNA]</scope>
    <source>
        <strain evidence="6 7">RW2-5</strain>
    </source>
</reference>
<dbReference type="CDD" id="cd01189">
    <property type="entry name" value="INT_ICEBs1_C_like"/>
    <property type="match status" value="1"/>
</dbReference>
<dbReference type="InterPro" id="IPR050090">
    <property type="entry name" value="Tyrosine_recombinase_XerCD"/>
</dbReference>
<dbReference type="Pfam" id="PF22022">
    <property type="entry name" value="Phage_int_M"/>
    <property type="match status" value="1"/>
</dbReference>
<dbReference type="PANTHER" id="PTHR30349:SF64">
    <property type="entry name" value="PROPHAGE INTEGRASE INTD-RELATED"/>
    <property type="match status" value="1"/>
</dbReference>
<feature type="compositionally biased region" description="Basic and acidic residues" evidence="4">
    <location>
        <begin position="370"/>
        <end position="380"/>
    </location>
</feature>
<dbReference type="AlphaFoldDB" id="A0A0K2H1N5"/>
<feature type="region of interest" description="Disordered" evidence="4">
    <location>
        <begin position="360"/>
        <end position="380"/>
    </location>
</feature>
<dbReference type="GO" id="GO:0006310">
    <property type="term" value="P:DNA recombination"/>
    <property type="evidence" value="ECO:0007669"/>
    <property type="project" value="UniProtKB-KW"/>
</dbReference>
<dbReference type="Proteomes" id="UP000058446">
    <property type="component" value="Chromosome"/>
</dbReference>
<keyword evidence="7" id="KW-1185">Reference proteome</keyword>
<dbReference type="GO" id="GO:0003677">
    <property type="term" value="F:DNA binding"/>
    <property type="evidence" value="ECO:0007669"/>
    <property type="project" value="UniProtKB-KW"/>
</dbReference>